<dbReference type="RefSeq" id="WP_303912102.1">
    <property type="nucleotide sequence ID" value="NZ_DYXM01000134.1"/>
</dbReference>
<organism evidence="2 3">
    <name type="scientific">Dietzia timorensis</name>
    <dbReference type="NCBI Taxonomy" id="499555"/>
    <lineage>
        <taxon>Bacteria</taxon>
        <taxon>Bacillati</taxon>
        <taxon>Actinomycetota</taxon>
        <taxon>Actinomycetes</taxon>
        <taxon>Mycobacteriales</taxon>
        <taxon>Dietziaceae</taxon>
        <taxon>Dietzia</taxon>
    </lineage>
</organism>
<evidence type="ECO:0000259" key="1">
    <source>
        <dbReference type="Pfam" id="PF18726"/>
    </source>
</evidence>
<dbReference type="InterPro" id="IPR040891">
    <property type="entry name" value="HEPN_SAV_6107"/>
</dbReference>
<reference evidence="2" key="2">
    <citation type="submission" date="2021-09" db="EMBL/GenBank/DDBJ databases">
        <authorList>
            <person name="Gilroy R."/>
        </authorList>
    </citation>
    <scope>NUCLEOTIDE SEQUENCE</scope>
    <source>
        <strain evidence="2">ChiGjej1B1-18357</strain>
    </source>
</reference>
<dbReference type="AlphaFoldDB" id="A0A921F5G6"/>
<evidence type="ECO:0000313" key="3">
    <source>
        <dbReference type="Proteomes" id="UP000776650"/>
    </source>
</evidence>
<accession>A0A921F5G6</accession>
<dbReference type="Proteomes" id="UP000776650">
    <property type="component" value="Unassembled WGS sequence"/>
</dbReference>
<gene>
    <name evidence="2" type="ORF">K8V11_07250</name>
</gene>
<protein>
    <recommendedName>
        <fullName evidence="1">SAV-6107-like HEPN domain-containing protein</fullName>
    </recommendedName>
</protein>
<name>A0A921F5G6_9ACTN</name>
<sequence>MYTNIHRAAATTTISTRGARRDSTFVGRARRAELLREQAVSARSPEEKLALSYRSAREKGALLLGAPPRRGPNNVWLRLERECPAVAEWARAFRGYSNLVSAIDAGLPRNVDSEFARQFLWAVGQFFERVEAEQNQEIAAA</sequence>
<comment type="caution">
    <text evidence="2">The sequence shown here is derived from an EMBL/GenBank/DDBJ whole genome shotgun (WGS) entry which is preliminary data.</text>
</comment>
<reference evidence="2" key="1">
    <citation type="journal article" date="2021" name="PeerJ">
        <title>Extensive microbial diversity within the chicken gut microbiome revealed by metagenomics and culture.</title>
        <authorList>
            <person name="Gilroy R."/>
            <person name="Ravi A."/>
            <person name="Getino M."/>
            <person name="Pursley I."/>
            <person name="Horton D.L."/>
            <person name="Alikhan N.F."/>
            <person name="Baker D."/>
            <person name="Gharbi K."/>
            <person name="Hall N."/>
            <person name="Watson M."/>
            <person name="Adriaenssens E.M."/>
            <person name="Foster-Nyarko E."/>
            <person name="Jarju S."/>
            <person name="Secka A."/>
            <person name="Antonio M."/>
            <person name="Oren A."/>
            <person name="Chaudhuri R.R."/>
            <person name="La Ragione R."/>
            <person name="Hildebrand F."/>
            <person name="Pallen M.J."/>
        </authorList>
    </citation>
    <scope>NUCLEOTIDE SEQUENCE</scope>
    <source>
        <strain evidence="2">ChiGjej1B1-18357</strain>
    </source>
</reference>
<dbReference type="Pfam" id="PF18726">
    <property type="entry name" value="HEPN_SAV_6107"/>
    <property type="match status" value="1"/>
</dbReference>
<feature type="domain" description="SAV-6107-like HEPN" evidence="1">
    <location>
        <begin position="41"/>
        <end position="131"/>
    </location>
</feature>
<dbReference type="EMBL" id="DYXM01000134">
    <property type="protein sequence ID" value="HJE90788.1"/>
    <property type="molecule type" value="Genomic_DNA"/>
</dbReference>
<evidence type="ECO:0000313" key="2">
    <source>
        <dbReference type="EMBL" id="HJE90788.1"/>
    </source>
</evidence>
<proteinExistence type="predicted"/>